<evidence type="ECO:0000313" key="1">
    <source>
        <dbReference type="EMBL" id="CAF3731090.1"/>
    </source>
</evidence>
<name>A0A818WUK3_9BILA</name>
<reference evidence="1" key="1">
    <citation type="submission" date="2021-02" db="EMBL/GenBank/DDBJ databases">
        <authorList>
            <person name="Nowell W R."/>
        </authorList>
    </citation>
    <scope>NUCLEOTIDE SEQUENCE</scope>
</reference>
<proteinExistence type="predicted"/>
<comment type="caution">
    <text evidence="1">The sequence shown here is derived from an EMBL/GenBank/DDBJ whole genome shotgun (WGS) entry which is preliminary data.</text>
</comment>
<organism evidence="1 2">
    <name type="scientific">Adineta steineri</name>
    <dbReference type="NCBI Taxonomy" id="433720"/>
    <lineage>
        <taxon>Eukaryota</taxon>
        <taxon>Metazoa</taxon>
        <taxon>Spiralia</taxon>
        <taxon>Gnathifera</taxon>
        <taxon>Rotifera</taxon>
        <taxon>Eurotatoria</taxon>
        <taxon>Bdelloidea</taxon>
        <taxon>Adinetida</taxon>
        <taxon>Adinetidae</taxon>
        <taxon>Adineta</taxon>
    </lineage>
</organism>
<dbReference type="Proteomes" id="UP000663844">
    <property type="component" value="Unassembled WGS sequence"/>
</dbReference>
<evidence type="ECO:0000313" key="2">
    <source>
        <dbReference type="Proteomes" id="UP000663844"/>
    </source>
</evidence>
<dbReference type="EMBL" id="CAJOAZ010000896">
    <property type="protein sequence ID" value="CAF3731090.1"/>
    <property type="molecule type" value="Genomic_DNA"/>
</dbReference>
<gene>
    <name evidence="1" type="ORF">OXD698_LOCUS14280</name>
</gene>
<sequence length="196" mass="23006">MYHIPFVHIKKDSDDVIIGLKNKDIQRGAEHDLALNIFSRRSYASSENELDVFFYILITSYNGKGNAVSDDLNDRPGYMCVFCSTTTRNNERKWLNHIHIAYPDVFKNLVEQLREMHRKKHEESIVSKEVLNTAVENINVDDDEHYNRTNDFVQLNSEDDINLKIDDLNDKRTKKLISLNDYIQEMKKIIDSQLIQ</sequence>
<dbReference type="AlphaFoldDB" id="A0A818WUK3"/>
<accession>A0A818WUK3</accession>
<protein>
    <submittedName>
        <fullName evidence="1">Uncharacterized protein</fullName>
    </submittedName>
</protein>